<dbReference type="HOGENOM" id="CLU_2886006_0_0_1"/>
<proteinExistence type="predicted"/>
<dbReference type="Gene3D" id="3.20.20.140">
    <property type="entry name" value="Metal-dependent hydrolases"/>
    <property type="match status" value="1"/>
</dbReference>
<accession>A0A0D0B4U4</accession>
<reference evidence="1 2" key="1">
    <citation type="submission" date="2014-04" db="EMBL/GenBank/DDBJ databases">
        <title>Evolutionary Origins and Diversification of the Mycorrhizal Mutualists.</title>
        <authorList>
            <consortium name="DOE Joint Genome Institute"/>
            <consortium name="Mycorrhizal Genomics Consortium"/>
            <person name="Kohler A."/>
            <person name="Kuo A."/>
            <person name="Nagy L.G."/>
            <person name="Floudas D."/>
            <person name="Copeland A."/>
            <person name="Barry K.W."/>
            <person name="Cichocki N."/>
            <person name="Veneault-Fourrey C."/>
            <person name="LaButti K."/>
            <person name="Lindquist E.A."/>
            <person name="Lipzen A."/>
            <person name="Lundell T."/>
            <person name="Morin E."/>
            <person name="Murat C."/>
            <person name="Riley R."/>
            <person name="Ohm R."/>
            <person name="Sun H."/>
            <person name="Tunlid A."/>
            <person name="Henrissat B."/>
            <person name="Grigoriev I.V."/>
            <person name="Hibbett D.S."/>
            <person name="Martin F."/>
        </authorList>
    </citation>
    <scope>NUCLEOTIDE SEQUENCE [LARGE SCALE GENOMIC DNA]</scope>
    <source>
        <strain evidence="1 2">FD-317 M1</strain>
    </source>
</reference>
<protein>
    <recommendedName>
        <fullName evidence="3">Amidohydrolase 3 domain-containing protein</fullName>
    </recommendedName>
</protein>
<dbReference type="OrthoDB" id="3501663at2759"/>
<keyword evidence="2" id="KW-1185">Reference proteome</keyword>
<sequence length="63" mass="7228">MIGKYSYTKPYIDDPWNSGFMRLPDSLLNKTIPKFICDGWQVHTHAITDRANGLVLDAFERAV</sequence>
<dbReference type="AlphaFoldDB" id="A0A0D0B4U4"/>
<evidence type="ECO:0000313" key="1">
    <source>
        <dbReference type="EMBL" id="KIK58355.1"/>
    </source>
</evidence>
<dbReference type="EMBL" id="KN834785">
    <property type="protein sequence ID" value="KIK58355.1"/>
    <property type="molecule type" value="Genomic_DNA"/>
</dbReference>
<evidence type="ECO:0008006" key="3">
    <source>
        <dbReference type="Google" id="ProtNLM"/>
    </source>
</evidence>
<dbReference type="Proteomes" id="UP000053593">
    <property type="component" value="Unassembled WGS sequence"/>
</dbReference>
<name>A0A0D0B4U4_9AGAR</name>
<evidence type="ECO:0000313" key="2">
    <source>
        <dbReference type="Proteomes" id="UP000053593"/>
    </source>
</evidence>
<organism evidence="1 2">
    <name type="scientific">Collybiopsis luxurians FD-317 M1</name>
    <dbReference type="NCBI Taxonomy" id="944289"/>
    <lineage>
        <taxon>Eukaryota</taxon>
        <taxon>Fungi</taxon>
        <taxon>Dikarya</taxon>
        <taxon>Basidiomycota</taxon>
        <taxon>Agaricomycotina</taxon>
        <taxon>Agaricomycetes</taxon>
        <taxon>Agaricomycetidae</taxon>
        <taxon>Agaricales</taxon>
        <taxon>Marasmiineae</taxon>
        <taxon>Omphalotaceae</taxon>
        <taxon>Collybiopsis</taxon>
        <taxon>Collybiopsis luxurians</taxon>
    </lineage>
</organism>
<gene>
    <name evidence="1" type="ORF">GYMLUDRAFT_45274</name>
</gene>